<reference evidence="1 2" key="1">
    <citation type="submission" date="2019-03" db="EMBL/GenBank/DDBJ databases">
        <title>Genomic analyses of the natural microbiome of Caenorhabditis elegans.</title>
        <authorList>
            <person name="Samuel B."/>
        </authorList>
    </citation>
    <scope>NUCLEOTIDE SEQUENCE [LARGE SCALE GENOMIC DNA]</scope>
    <source>
        <strain evidence="1 2">JUb102</strain>
    </source>
</reference>
<dbReference type="OrthoDB" id="6460068at2"/>
<dbReference type="RefSeq" id="WP_006658236.1">
    <property type="nucleotide sequence ID" value="NZ_CABKTH010000015.1"/>
</dbReference>
<evidence type="ECO:0000313" key="2">
    <source>
        <dbReference type="Proteomes" id="UP000295055"/>
    </source>
</evidence>
<protein>
    <submittedName>
        <fullName evidence="1">Uncharacterized protein</fullName>
    </submittedName>
</protein>
<sequence>MADLSEKQKEYIDDLAMKRVFDMNNDDVLINALEQKIHSMEAHLKDYFHERVQFHQKNSK</sequence>
<comment type="caution">
    <text evidence="1">The sequence shown here is derived from an EMBL/GenBank/DDBJ whole genome shotgun (WGS) entry which is preliminary data.</text>
</comment>
<organism evidence="1 2">
    <name type="scientific">Providencia alcalifaciens</name>
    <dbReference type="NCBI Taxonomy" id="126385"/>
    <lineage>
        <taxon>Bacteria</taxon>
        <taxon>Pseudomonadati</taxon>
        <taxon>Pseudomonadota</taxon>
        <taxon>Gammaproteobacteria</taxon>
        <taxon>Enterobacterales</taxon>
        <taxon>Morganellaceae</taxon>
        <taxon>Providencia</taxon>
    </lineage>
</organism>
<proteinExistence type="predicted"/>
<dbReference type="EMBL" id="SMAS01000010">
    <property type="protein sequence ID" value="TCT30178.1"/>
    <property type="molecule type" value="Genomic_DNA"/>
</dbReference>
<name>A0A291E818_9GAMM</name>
<evidence type="ECO:0000313" key="1">
    <source>
        <dbReference type="EMBL" id="TCT30178.1"/>
    </source>
</evidence>
<dbReference type="KEGG" id="pala:CO695_02505"/>
<dbReference type="Proteomes" id="UP000295055">
    <property type="component" value="Unassembled WGS sequence"/>
</dbReference>
<gene>
    <name evidence="1" type="ORF">EC835_11049</name>
</gene>
<accession>A0A291E818</accession>
<dbReference type="GeneID" id="57291383"/>
<dbReference type="AlphaFoldDB" id="A0A291E818"/>